<dbReference type="Proteomes" id="UP000041254">
    <property type="component" value="Unassembled WGS sequence"/>
</dbReference>
<feature type="compositionally biased region" description="Basic and acidic residues" evidence="1">
    <location>
        <begin position="269"/>
        <end position="291"/>
    </location>
</feature>
<dbReference type="AlphaFoldDB" id="A0A0G4EHG4"/>
<dbReference type="InParanoid" id="A0A0G4EHG4"/>
<reference evidence="2 3" key="1">
    <citation type="submission" date="2014-11" db="EMBL/GenBank/DDBJ databases">
        <authorList>
            <person name="Zhu J."/>
            <person name="Qi W."/>
            <person name="Song R."/>
        </authorList>
    </citation>
    <scope>NUCLEOTIDE SEQUENCE [LARGE SCALE GENOMIC DNA]</scope>
</reference>
<keyword evidence="3" id="KW-1185">Reference proteome</keyword>
<feature type="compositionally biased region" description="Basic and acidic residues" evidence="1">
    <location>
        <begin position="100"/>
        <end position="117"/>
    </location>
</feature>
<feature type="region of interest" description="Disordered" evidence="1">
    <location>
        <begin position="932"/>
        <end position="963"/>
    </location>
</feature>
<proteinExistence type="predicted"/>
<feature type="compositionally biased region" description="Polar residues" evidence="1">
    <location>
        <begin position="168"/>
        <end position="180"/>
    </location>
</feature>
<dbReference type="VEuPathDB" id="CryptoDB:Vbra_11853"/>
<gene>
    <name evidence="2" type="ORF">Vbra_11853</name>
</gene>
<protein>
    <submittedName>
        <fullName evidence="2">Uncharacterized protein</fullName>
    </submittedName>
</protein>
<feature type="compositionally biased region" description="Low complexity" evidence="1">
    <location>
        <begin position="293"/>
        <end position="302"/>
    </location>
</feature>
<feature type="compositionally biased region" description="Low complexity" evidence="1">
    <location>
        <begin position="203"/>
        <end position="216"/>
    </location>
</feature>
<evidence type="ECO:0000313" key="3">
    <source>
        <dbReference type="Proteomes" id="UP000041254"/>
    </source>
</evidence>
<accession>A0A0G4EHG4</accession>
<feature type="region of interest" description="Disordered" evidence="1">
    <location>
        <begin position="522"/>
        <end position="558"/>
    </location>
</feature>
<feature type="compositionally biased region" description="Basic and acidic residues" evidence="1">
    <location>
        <begin position="305"/>
        <end position="317"/>
    </location>
</feature>
<feature type="compositionally biased region" description="Low complexity" evidence="1">
    <location>
        <begin position="31"/>
        <end position="40"/>
    </location>
</feature>
<name>A0A0G4EHG4_VITBC</name>
<evidence type="ECO:0000313" key="2">
    <source>
        <dbReference type="EMBL" id="CEL95423.1"/>
    </source>
</evidence>
<feature type="compositionally biased region" description="Low complexity" evidence="1">
    <location>
        <begin position="149"/>
        <end position="158"/>
    </location>
</feature>
<sequence length="1039" mass="112131">MSHSSNLYKVLRRASHSYNHSASADPPPNAHPHAQAAEHNVPCFGPSTGMRQNQGETVMRDDENMGERRGKAFSFRFLRRRTARKASPPKWSRLLQQGEAEQKQPSGDEEKDGRDADQSPPHSSSSLPDHDRRAGQPQPVSEGEDDAGLSSLSLSPSLHGPEAAQGSAYASASESDGGNSESDHHGDGDDENAPMARVGSRASSSHSLPPSSCHPPVTMVDHQRGSTMSDTCPAADDSELPFPHSAPFVREPLFTMQLPSPPPPRGPPPKRDRKEAAKGEAREDTPAREPVEVPSRAVGVGVRPRRGEVQREKDSEKAIGVEEKREETVLRNVARTAAAAASDEGGLAGYVEDQFKSVAEEMVRQRNSIGGMQGQLEALKQDGGKTKQDLEGLQARSMSAFSRLVERLDRLDAALAQQPIPAETTDVITQLAPLMQQVSELDKRLAAHDSVDSSIREIAAKLSDMETTSAQMMTEAYQLGRRVTRLEEGGTGIETKLSHLERRRANDGSLETAVEATQNQLETQGGGEAHPAAAAADRRGGLGGSLEKAGLPAGNRGDAISSASVSEARAERATVRTPLQLPQAVLHVESLTLNMALFSAVTSVPAAPTAADTSAAPREVYGLIKWAKEASSLTRVGKPRRSQTLAATQTYLVPHLDETFAVAHIDVDETICWPVFDDIRGLWVEVWLAGPNVRLGSTPRFACESLANQSFPLHSHTSATRAAKKASKTKGLVTLSLEIPPPPLDDEREASSPPPSLSESDHDMAPLPTGAPRRHRRISHEYRTSRIGSLLWDRPPSPPTQEAGKASRPDLTQTEPQARSRMQLRSEGEARPGSDPSAVAERLEGLLGEMWERVERRMAVTETEAKRERERSRDMQEAIDRRMAKTEDRLAAISSRQEDVLTSLKPPHSPLTESPSPQSSAYTFRASAAAAAAGGGGDTGTTDAKGRHYRKESVVRTSTHPPPIRSVLRGPHVFEWLITDIIQCLREFPEGEVLASPDFDLAGLPGLRLLFFPNGLRASPSGFCALGVTAPVRAALPPG</sequence>
<evidence type="ECO:0000256" key="1">
    <source>
        <dbReference type="SAM" id="MobiDB-lite"/>
    </source>
</evidence>
<feature type="compositionally biased region" description="Polar residues" evidence="1">
    <location>
        <begin position="911"/>
        <end position="920"/>
    </location>
</feature>
<feature type="compositionally biased region" description="Basic and acidic residues" evidence="1">
    <location>
        <begin position="58"/>
        <end position="70"/>
    </location>
</feature>
<dbReference type="EMBL" id="CDMY01000227">
    <property type="protein sequence ID" value="CEL95423.1"/>
    <property type="molecule type" value="Genomic_DNA"/>
</dbReference>
<organism evidence="2 3">
    <name type="scientific">Vitrella brassicaformis (strain CCMP3155)</name>
    <dbReference type="NCBI Taxonomy" id="1169540"/>
    <lineage>
        <taxon>Eukaryota</taxon>
        <taxon>Sar</taxon>
        <taxon>Alveolata</taxon>
        <taxon>Colpodellida</taxon>
        <taxon>Vitrellaceae</taxon>
        <taxon>Vitrella</taxon>
    </lineage>
</organism>
<feature type="region of interest" description="Disordered" evidence="1">
    <location>
        <begin position="1"/>
        <end position="317"/>
    </location>
</feature>
<feature type="region of interest" description="Disordered" evidence="1">
    <location>
        <begin position="718"/>
        <end position="838"/>
    </location>
</feature>
<feature type="region of interest" description="Disordered" evidence="1">
    <location>
        <begin position="895"/>
        <end position="920"/>
    </location>
</feature>